<protein>
    <submittedName>
        <fullName evidence="2">Uncharacterized protein</fullName>
    </submittedName>
</protein>
<feature type="transmembrane region" description="Helical" evidence="1">
    <location>
        <begin position="55"/>
        <end position="74"/>
    </location>
</feature>
<keyword evidence="1" id="KW-0812">Transmembrane</keyword>
<keyword evidence="1" id="KW-1133">Transmembrane helix</keyword>
<comment type="caution">
    <text evidence="2">The sequence shown here is derived from an EMBL/GenBank/DDBJ whole genome shotgun (WGS) entry which is preliminary data.</text>
</comment>
<feature type="transmembrane region" description="Helical" evidence="1">
    <location>
        <begin position="12"/>
        <end position="34"/>
    </location>
</feature>
<keyword evidence="1" id="KW-0472">Membrane</keyword>
<organism evidence="2 3">
    <name type="scientific">Arthrobacter psychrochitiniphilus</name>
    <dbReference type="NCBI Taxonomy" id="291045"/>
    <lineage>
        <taxon>Bacteria</taxon>
        <taxon>Bacillati</taxon>
        <taxon>Actinomycetota</taxon>
        <taxon>Actinomycetes</taxon>
        <taxon>Micrococcales</taxon>
        <taxon>Micrococcaceae</taxon>
        <taxon>Arthrobacter</taxon>
    </lineage>
</organism>
<keyword evidence="3" id="KW-1185">Reference proteome</keyword>
<name>A0A2V3DMZ8_9MICC</name>
<evidence type="ECO:0000256" key="1">
    <source>
        <dbReference type="SAM" id="Phobius"/>
    </source>
</evidence>
<evidence type="ECO:0000313" key="3">
    <source>
        <dbReference type="Proteomes" id="UP000246303"/>
    </source>
</evidence>
<evidence type="ECO:0000313" key="2">
    <source>
        <dbReference type="EMBL" id="PXA64127.1"/>
    </source>
</evidence>
<sequence>MYHCIDTLWAFLTMIFLLHLTVPVLLALLLAAAAPLLRRRARETLRPSLPPRERSLTAIGMVLALGTMITYQSWTISP</sequence>
<gene>
    <name evidence="2" type="ORF">CVS29_16650</name>
</gene>
<proteinExistence type="predicted"/>
<dbReference type="AlphaFoldDB" id="A0A2V3DMZ8"/>
<dbReference type="Proteomes" id="UP000246303">
    <property type="component" value="Unassembled WGS sequence"/>
</dbReference>
<reference evidence="2 3" key="1">
    <citation type="submission" date="2018-05" db="EMBL/GenBank/DDBJ databases">
        <title>Genetic diversity of glacier-inhabiting Cryobacterium bacteria in China and description of Cryobacterium mengkeensis sp. nov. and Arthrobacter glacialis sp. nov.</title>
        <authorList>
            <person name="Liu Q."/>
            <person name="Xin Y.-H."/>
        </authorList>
    </citation>
    <scope>NUCLEOTIDE SEQUENCE [LARGE SCALE GENOMIC DNA]</scope>
    <source>
        <strain evidence="2 3">GP3</strain>
    </source>
</reference>
<dbReference type="EMBL" id="QHLZ01000015">
    <property type="protein sequence ID" value="PXA64127.1"/>
    <property type="molecule type" value="Genomic_DNA"/>
</dbReference>
<accession>A0A2V3DMZ8</accession>